<feature type="compositionally biased region" description="Polar residues" evidence="1">
    <location>
        <begin position="20"/>
        <end position="32"/>
    </location>
</feature>
<feature type="non-terminal residue" evidence="2">
    <location>
        <position position="1"/>
    </location>
</feature>
<comment type="caution">
    <text evidence="2">The sequence shown here is derived from an EMBL/GenBank/DDBJ whole genome shotgun (WGS) entry which is preliminary data.</text>
</comment>
<evidence type="ECO:0000313" key="2">
    <source>
        <dbReference type="EMBL" id="ODH13177.1"/>
    </source>
</evidence>
<gene>
    <name evidence="2" type="ORF">ACO22_07523</name>
</gene>
<feature type="compositionally biased region" description="Polar residues" evidence="1">
    <location>
        <begin position="51"/>
        <end position="65"/>
    </location>
</feature>
<protein>
    <submittedName>
        <fullName evidence="2">Uncharacterized protein</fullName>
    </submittedName>
</protein>
<dbReference type="AlphaFoldDB" id="A0A1D2J4U1"/>
<dbReference type="EMBL" id="LZYO01000558">
    <property type="protein sequence ID" value="ODH13177.1"/>
    <property type="molecule type" value="Genomic_DNA"/>
</dbReference>
<dbReference type="Proteomes" id="UP000242814">
    <property type="component" value="Unassembled WGS sequence"/>
</dbReference>
<evidence type="ECO:0000256" key="1">
    <source>
        <dbReference type="SAM" id="MobiDB-lite"/>
    </source>
</evidence>
<dbReference type="VEuPathDB" id="FungiDB:PABG_05159"/>
<dbReference type="VEuPathDB" id="FungiDB:PADG_11382"/>
<organism evidence="2 3">
    <name type="scientific">Paracoccidioides brasiliensis</name>
    <dbReference type="NCBI Taxonomy" id="121759"/>
    <lineage>
        <taxon>Eukaryota</taxon>
        <taxon>Fungi</taxon>
        <taxon>Dikarya</taxon>
        <taxon>Ascomycota</taxon>
        <taxon>Pezizomycotina</taxon>
        <taxon>Eurotiomycetes</taxon>
        <taxon>Eurotiomycetidae</taxon>
        <taxon>Onygenales</taxon>
        <taxon>Ajellomycetaceae</taxon>
        <taxon>Paracoccidioides</taxon>
    </lineage>
</organism>
<evidence type="ECO:0000313" key="3">
    <source>
        <dbReference type="Proteomes" id="UP000242814"/>
    </source>
</evidence>
<accession>A0A1D2J4U1</accession>
<name>A0A1D2J4U1_PARBR</name>
<sequence length="164" mass="17923">AVGAFPSLDEDEELEGPEQGPSSNHSMDSSSCEPGETPAPESICESMAASEGTSSPQPQMPTPNMSGMITMSVADLLAFCQQMTCHNAPINDISVDDIKLQIYKYQKNTQKAMNIKTVITFNDSNYQIWCIEIFMNAEVISGSDILMKNQCVCSERLDVLDAEK</sequence>
<reference evidence="2 3" key="1">
    <citation type="submission" date="2016-06" db="EMBL/GenBank/DDBJ databases">
        <authorList>
            <person name="Kjaerup R.B."/>
            <person name="Dalgaard T.S."/>
            <person name="Juul-Madsen H.R."/>
        </authorList>
    </citation>
    <scope>NUCLEOTIDE SEQUENCE [LARGE SCALE GENOMIC DNA]</scope>
    <source>
        <strain evidence="2 3">Pb300</strain>
    </source>
</reference>
<feature type="region of interest" description="Disordered" evidence="1">
    <location>
        <begin position="1"/>
        <end position="65"/>
    </location>
</feature>
<proteinExistence type="predicted"/>